<accession>A0A0C2W0L3</accession>
<keyword evidence="2" id="KW-1185">Reference proteome</keyword>
<evidence type="ECO:0000313" key="1">
    <source>
        <dbReference type="EMBL" id="KIL49723.1"/>
    </source>
</evidence>
<dbReference type="OrthoDB" id="9805740at2"/>
<evidence type="ECO:0008006" key="3">
    <source>
        <dbReference type="Google" id="ProtNLM"/>
    </source>
</evidence>
<protein>
    <recommendedName>
        <fullName evidence="3">ATP-binding domain of ThiL/HypE-like (N-terminal domain) family protein</fullName>
    </recommendedName>
</protein>
<organism evidence="1 2">
    <name type="scientific">Jeotgalibacillus soli</name>
    <dbReference type="NCBI Taxonomy" id="889306"/>
    <lineage>
        <taxon>Bacteria</taxon>
        <taxon>Bacillati</taxon>
        <taxon>Bacillota</taxon>
        <taxon>Bacilli</taxon>
        <taxon>Bacillales</taxon>
        <taxon>Caryophanaceae</taxon>
        <taxon>Jeotgalibacillus</taxon>
    </lineage>
</organism>
<dbReference type="RefSeq" id="WP_052474631.1">
    <property type="nucleotide sequence ID" value="NZ_JXRP01000009.1"/>
</dbReference>
<dbReference type="Proteomes" id="UP000031938">
    <property type="component" value="Unassembled WGS sequence"/>
</dbReference>
<reference evidence="1 2" key="1">
    <citation type="submission" date="2015-01" db="EMBL/GenBank/DDBJ databases">
        <title>Genome sequencing of Jeotgalibacillus soli.</title>
        <authorList>
            <person name="Goh K.M."/>
            <person name="Chan K.-G."/>
            <person name="Yaakop A.S."/>
            <person name="Ee R."/>
            <person name="Gan H.M."/>
            <person name="Chan C.S."/>
        </authorList>
    </citation>
    <scope>NUCLEOTIDE SEQUENCE [LARGE SCALE GENOMIC DNA]</scope>
    <source>
        <strain evidence="1 2">P9</strain>
    </source>
</reference>
<evidence type="ECO:0000313" key="2">
    <source>
        <dbReference type="Proteomes" id="UP000031938"/>
    </source>
</evidence>
<name>A0A0C2W0L3_9BACL</name>
<gene>
    <name evidence="1" type="ORF">KP78_11910</name>
</gene>
<sequence length="224" mass="24266">MKKSLTGRNALEWSVGAETWVMTTDNSGAIGEKEEDEIIVPYSVVSYYSFRVAVLDCLSAGALPRTVILHNFCGEQAWGKLVEGIHQGIGELGLQNVTITGSTESNMMLKQSAVAITVLGERTRLFTIEKPASLKWTLIGEPLVGEDVISKADCAAPLSKALDIFKNKNTAALWPVGSKGVQKEWEQLASQYRLAAADMPSFEADLTVSAGPSTCWIVGEQLRM</sequence>
<proteinExistence type="predicted"/>
<dbReference type="PATRIC" id="fig|889306.3.peg.1198"/>
<dbReference type="AlphaFoldDB" id="A0A0C2W0L3"/>
<dbReference type="STRING" id="889306.KP78_11910"/>
<dbReference type="EMBL" id="JXRP01000009">
    <property type="protein sequence ID" value="KIL49723.1"/>
    <property type="molecule type" value="Genomic_DNA"/>
</dbReference>
<comment type="caution">
    <text evidence="1">The sequence shown here is derived from an EMBL/GenBank/DDBJ whole genome shotgun (WGS) entry which is preliminary data.</text>
</comment>